<name>A9DEC0_HOEPD</name>
<dbReference type="AlphaFoldDB" id="A9DEC0"/>
<comment type="caution">
    <text evidence="1">The sequence shown here is derived from an EMBL/GenBank/DDBJ whole genome shotgun (WGS) entry which is preliminary data.</text>
</comment>
<accession>A9DEC0</accession>
<evidence type="ECO:0000313" key="1">
    <source>
        <dbReference type="EMBL" id="EDQ32008.2"/>
    </source>
</evidence>
<keyword evidence="2" id="KW-1185">Reference proteome</keyword>
<reference evidence="1 2" key="2">
    <citation type="submission" date="2012-06" db="EMBL/GenBank/DDBJ databases">
        <authorList>
            <person name="Fiebig A."/>
        </authorList>
    </citation>
    <scope>NUCLEOTIDE SEQUENCE [LARGE SCALE GENOMIC DNA]</scope>
    <source>
        <strain evidence="1 2">DFL-43</strain>
    </source>
</reference>
<dbReference type="eggNOG" id="ENOG5033NEH">
    <property type="taxonomic scope" value="Bacteria"/>
</dbReference>
<organism evidence="1 2">
    <name type="scientific">Hoeflea phototrophica (strain DSM 17068 / NCIMB 14078 / DFL-43)</name>
    <dbReference type="NCBI Taxonomy" id="411684"/>
    <lineage>
        <taxon>Bacteria</taxon>
        <taxon>Pseudomonadati</taxon>
        <taxon>Pseudomonadota</taxon>
        <taxon>Alphaproteobacteria</taxon>
        <taxon>Hyphomicrobiales</taxon>
        <taxon>Rhizobiaceae</taxon>
        <taxon>Hoeflea</taxon>
    </lineage>
</organism>
<dbReference type="Proteomes" id="UP000004291">
    <property type="component" value="Chromosome"/>
</dbReference>
<protein>
    <submittedName>
        <fullName evidence="1">Uncharacterized protein</fullName>
    </submittedName>
</protein>
<dbReference type="EMBL" id="ABIA03000004">
    <property type="protein sequence ID" value="EDQ32008.2"/>
    <property type="molecule type" value="Genomic_DNA"/>
</dbReference>
<dbReference type="STRING" id="411684.HPDFL43_13625"/>
<evidence type="ECO:0000313" key="2">
    <source>
        <dbReference type="Proteomes" id="UP000004291"/>
    </source>
</evidence>
<dbReference type="HOGENOM" id="CLU_2058149_0_0_5"/>
<reference evidence="1 2" key="1">
    <citation type="submission" date="2007-10" db="EMBL/GenBank/DDBJ databases">
        <authorList>
            <person name="Wagner-Dobler I."/>
            <person name="Ferriera S."/>
            <person name="Johnson J."/>
            <person name="Kravitz S."/>
            <person name="Beeson K."/>
            <person name="Sutton G."/>
            <person name="Rogers Y.-H."/>
            <person name="Friedman R."/>
            <person name="Frazier M."/>
            <person name="Venter J.C."/>
        </authorList>
    </citation>
    <scope>NUCLEOTIDE SEQUENCE [LARGE SCALE GENOMIC DNA]</scope>
    <source>
        <strain evidence="1 2">DFL-43</strain>
    </source>
</reference>
<dbReference type="RefSeq" id="WP_040449289.1">
    <property type="nucleotide sequence ID" value="NZ_CM002917.1"/>
</dbReference>
<dbReference type="OrthoDB" id="7678944at2"/>
<sequence>MRHSGLAMLFGLLPMFATPASGLQKFEQYRIMGSEISAVRIGPQEVEDPETLIIELVSETSEPVEIMLESDGDLEECKLTIEYAIGDKGSYIQITQHLTADTMNGVMVTECARISISGS</sequence>
<proteinExistence type="predicted"/>
<gene>
    <name evidence="1" type="ORF">HPDFL43_13625</name>
</gene>